<keyword evidence="4" id="KW-1185">Reference proteome</keyword>
<dbReference type="InterPro" id="IPR005545">
    <property type="entry name" value="YCII"/>
</dbReference>
<organism evidence="3 4">
    <name type="scientific">Filimonas zeae</name>
    <dbReference type="NCBI Taxonomy" id="1737353"/>
    <lineage>
        <taxon>Bacteria</taxon>
        <taxon>Pseudomonadati</taxon>
        <taxon>Bacteroidota</taxon>
        <taxon>Chitinophagia</taxon>
        <taxon>Chitinophagales</taxon>
        <taxon>Chitinophagaceae</taxon>
        <taxon>Filimonas</taxon>
    </lineage>
</organism>
<evidence type="ECO:0000313" key="4">
    <source>
        <dbReference type="Proteomes" id="UP000627292"/>
    </source>
</evidence>
<dbReference type="EMBL" id="BMIB01000006">
    <property type="protein sequence ID" value="GGH82040.1"/>
    <property type="molecule type" value="Genomic_DNA"/>
</dbReference>
<reference evidence="3" key="2">
    <citation type="submission" date="2020-09" db="EMBL/GenBank/DDBJ databases">
        <authorList>
            <person name="Sun Q."/>
            <person name="Zhou Y."/>
        </authorList>
    </citation>
    <scope>NUCLEOTIDE SEQUENCE</scope>
    <source>
        <strain evidence="3">CGMCC 1.15290</strain>
    </source>
</reference>
<feature type="domain" description="YCII-related" evidence="2">
    <location>
        <begin position="33"/>
        <end position="113"/>
    </location>
</feature>
<gene>
    <name evidence="3" type="ORF">GCM10011379_55340</name>
</gene>
<dbReference type="Pfam" id="PF03795">
    <property type="entry name" value="YCII"/>
    <property type="match status" value="1"/>
</dbReference>
<dbReference type="InterPro" id="IPR011008">
    <property type="entry name" value="Dimeric_a/b-barrel"/>
</dbReference>
<dbReference type="PANTHER" id="PTHR35174">
    <property type="entry name" value="BLL7171 PROTEIN-RELATED"/>
    <property type="match status" value="1"/>
</dbReference>
<evidence type="ECO:0000313" key="3">
    <source>
        <dbReference type="EMBL" id="GGH82040.1"/>
    </source>
</evidence>
<dbReference type="AlphaFoldDB" id="A0A917J490"/>
<dbReference type="Proteomes" id="UP000627292">
    <property type="component" value="Unassembled WGS sequence"/>
</dbReference>
<protein>
    <recommendedName>
        <fullName evidence="2">YCII-related domain-containing protein</fullName>
    </recommendedName>
</protein>
<evidence type="ECO:0000259" key="2">
    <source>
        <dbReference type="Pfam" id="PF03795"/>
    </source>
</evidence>
<accession>A0A917J490</accession>
<dbReference type="Gene3D" id="3.30.70.1060">
    <property type="entry name" value="Dimeric alpha+beta barrel"/>
    <property type="match status" value="1"/>
</dbReference>
<dbReference type="RefSeq" id="WP_188958773.1">
    <property type="nucleotide sequence ID" value="NZ_BMIB01000006.1"/>
</dbReference>
<sequence length="120" mass="13551">MDQFMLIFRRDWETKEKQPSPEQMQASIKPWQDWLGGLAAQNKLTVTPHRLQKEGRVVKANQIVTDGPYAEIKEAIGGFIVVAAADFDEAVAIAQGCPILNNPWDGNVEVRMLMQENENQ</sequence>
<reference evidence="3" key="1">
    <citation type="journal article" date="2014" name="Int. J. Syst. Evol. Microbiol.">
        <title>Complete genome sequence of Corynebacterium casei LMG S-19264T (=DSM 44701T), isolated from a smear-ripened cheese.</title>
        <authorList>
            <consortium name="US DOE Joint Genome Institute (JGI-PGF)"/>
            <person name="Walter F."/>
            <person name="Albersmeier A."/>
            <person name="Kalinowski J."/>
            <person name="Ruckert C."/>
        </authorList>
    </citation>
    <scope>NUCLEOTIDE SEQUENCE</scope>
    <source>
        <strain evidence="3">CGMCC 1.15290</strain>
    </source>
</reference>
<dbReference type="SUPFAM" id="SSF54909">
    <property type="entry name" value="Dimeric alpha+beta barrel"/>
    <property type="match status" value="1"/>
</dbReference>
<name>A0A917J490_9BACT</name>
<comment type="caution">
    <text evidence="3">The sequence shown here is derived from an EMBL/GenBank/DDBJ whole genome shotgun (WGS) entry which is preliminary data.</text>
</comment>
<proteinExistence type="inferred from homology"/>
<comment type="similarity">
    <text evidence="1">Belongs to the YciI family.</text>
</comment>
<evidence type="ECO:0000256" key="1">
    <source>
        <dbReference type="ARBA" id="ARBA00007689"/>
    </source>
</evidence>
<dbReference type="PANTHER" id="PTHR35174:SF3">
    <property type="entry name" value="BLL7171 PROTEIN"/>
    <property type="match status" value="1"/>
</dbReference>